<dbReference type="PROSITE" id="PS51123">
    <property type="entry name" value="OMPA_2"/>
    <property type="match status" value="1"/>
</dbReference>
<dbReference type="InterPro" id="IPR050330">
    <property type="entry name" value="Bact_OuterMem_StrucFunc"/>
</dbReference>
<dbReference type="GO" id="GO:0016020">
    <property type="term" value="C:membrane"/>
    <property type="evidence" value="ECO:0007669"/>
    <property type="project" value="UniProtKB-UniRule"/>
</dbReference>
<dbReference type="Pfam" id="PF00691">
    <property type="entry name" value="OmpA"/>
    <property type="match status" value="1"/>
</dbReference>
<evidence type="ECO:0000259" key="3">
    <source>
        <dbReference type="PROSITE" id="PS51123"/>
    </source>
</evidence>
<feature type="region of interest" description="Disordered" evidence="2">
    <location>
        <begin position="281"/>
        <end position="331"/>
    </location>
</feature>
<dbReference type="InterPro" id="IPR006665">
    <property type="entry name" value="OmpA-like"/>
</dbReference>
<dbReference type="InterPro" id="IPR036737">
    <property type="entry name" value="OmpA-like_sf"/>
</dbReference>
<dbReference type="PANTHER" id="PTHR30329">
    <property type="entry name" value="STATOR ELEMENT OF FLAGELLAR MOTOR COMPLEX"/>
    <property type="match status" value="1"/>
</dbReference>
<sequence length="459" mass="51269">MVARPRLLLFLSVLAGFLFLVPPGLSAREETGGILFGISPGERMTITTRSNLRVSRDGRYLGFRYGEERVILDEDRGVSLEQRRQFPPGTFYRGSAFRLSATVRDQRLVARGLDDVLPLDVHVSYDGTYRVSSSGQALAVRSIPSFPDRPLFPGDTWEAFGEVVIDPFEDSSPTRVRVYIAYRFEGPAEYQGEEVLLVSAQYALRYRSGDDPAGDPDLLRVQGRHILQIYMSADGRNPLFIRDTLEDQFFYRDGTQLDTRGFRLTFFDTPRPRTAGILRERLRETQPGIAQAPPDTRDLPGPADASDPLPETPADRIVSADPSPPEDEAPPEDLITLEETDLGLRFTLPAIRFVANQAAILPEEGDRLQQLARALEEALNVNPQGTFLVVGHTADVGTPEGQQRLSVERAQAIVRELTRRGVADDRFLYQGRGASEPRADNETARGRALNRRVEVYLLE</sequence>
<keyword evidence="1" id="KW-0472">Membrane</keyword>
<comment type="caution">
    <text evidence="4">The sequence shown here is derived from an EMBL/GenBank/DDBJ whole genome shotgun (WGS) entry which is preliminary data.</text>
</comment>
<dbReference type="Proteomes" id="UP000237350">
    <property type="component" value="Unassembled WGS sequence"/>
</dbReference>
<gene>
    <name evidence="4" type="ORF">AU468_09095</name>
</gene>
<protein>
    <recommendedName>
        <fullName evidence="3">OmpA-like domain-containing protein</fullName>
    </recommendedName>
</protein>
<evidence type="ECO:0000313" key="4">
    <source>
        <dbReference type="EMBL" id="POR01048.1"/>
    </source>
</evidence>
<evidence type="ECO:0000313" key="5">
    <source>
        <dbReference type="Proteomes" id="UP000237350"/>
    </source>
</evidence>
<proteinExistence type="predicted"/>
<organism evidence="4 5">
    <name type="scientific">Alkalispirochaeta sphaeroplastigenens</name>
    <dbReference type="NCBI Taxonomy" id="1187066"/>
    <lineage>
        <taxon>Bacteria</taxon>
        <taxon>Pseudomonadati</taxon>
        <taxon>Spirochaetota</taxon>
        <taxon>Spirochaetia</taxon>
        <taxon>Spirochaetales</taxon>
        <taxon>Spirochaetaceae</taxon>
        <taxon>Alkalispirochaeta</taxon>
    </lineage>
</organism>
<feature type="domain" description="OmpA-like" evidence="3">
    <location>
        <begin position="340"/>
        <end position="459"/>
    </location>
</feature>
<dbReference type="Gene3D" id="3.30.1330.60">
    <property type="entry name" value="OmpA-like domain"/>
    <property type="match status" value="1"/>
</dbReference>
<reference evidence="5" key="1">
    <citation type="submission" date="2015-12" db="EMBL/GenBank/DDBJ databases">
        <authorList>
            <person name="Lodha T.D."/>
            <person name="Chintalapati S."/>
            <person name="Chintalapati V.R."/>
            <person name="Sravanthi T."/>
        </authorList>
    </citation>
    <scope>NUCLEOTIDE SEQUENCE [LARGE SCALE GENOMIC DNA]</scope>
    <source>
        <strain evidence="5">JC133</strain>
    </source>
</reference>
<dbReference type="PANTHER" id="PTHR30329:SF20">
    <property type="entry name" value="EXPORTED PROTEIN"/>
    <property type="match status" value="1"/>
</dbReference>
<accession>A0A2S4JND7</accession>
<dbReference type="SUPFAM" id="SSF103088">
    <property type="entry name" value="OmpA-like"/>
    <property type="match status" value="1"/>
</dbReference>
<keyword evidence="5" id="KW-1185">Reference proteome</keyword>
<dbReference type="AlphaFoldDB" id="A0A2S4JND7"/>
<evidence type="ECO:0000256" key="1">
    <source>
        <dbReference type="PROSITE-ProRule" id="PRU00473"/>
    </source>
</evidence>
<dbReference type="CDD" id="cd07185">
    <property type="entry name" value="OmpA_C-like"/>
    <property type="match status" value="1"/>
</dbReference>
<dbReference type="EMBL" id="LPWH01000070">
    <property type="protein sequence ID" value="POR01048.1"/>
    <property type="molecule type" value="Genomic_DNA"/>
</dbReference>
<dbReference type="OrthoDB" id="9805566at2"/>
<name>A0A2S4JND7_9SPIO</name>
<evidence type="ECO:0000256" key="2">
    <source>
        <dbReference type="SAM" id="MobiDB-lite"/>
    </source>
</evidence>